<keyword evidence="1" id="KW-0472">Membrane</keyword>
<sequence length="460" mass="53249">MFLKLRLYITPDQLTDIVTPPTMPDWPTGNLQIAGLLCLGYLSVVGFFRRRRYNTVHEKYTPKYKAGTLTLQDAQEIIGLSMMYDMPALMNYALAFALFKTYAIPSISKILCDTKELSHPDKISKRYADTEICICECYCVGIISTLKPSLPLATFMFCPISGKPRTDVPENERCHEEDPRANIAISRVNWLHSRYKISDGDYLYTLCLFIIEPVRWAERFGWRALSELERSALLMFWTEIGHRMNIKDIPETWEDLVQWSQKYEENMVPAQTNHDVASLTTEELLHVVPERFGIKKFARKVSICLLDDRTRIAMMQPAQPWYLHAYTHTVLHTFSFIQHHFCLPRIKGELIVSLEMPKFNSQDGPVRMHPTRWQPKPWYKPQAVGLWGSLKDRIAVSIGFYDEMPGKKYKTEGYTLEDIGPLSLEKAGREETMRMAEDLQGCPIRAPWFAGMNSARKVER</sequence>
<gene>
    <name evidence="3" type="ORF">EDD18DRAFT_1128533</name>
</gene>
<keyword evidence="1" id="KW-0812">Transmembrane</keyword>
<dbReference type="GO" id="GO:0016491">
    <property type="term" value="F:oxidoreductase activity"/>
    <property type="evidence" value="ECO:0007669"/>
    <property type="project" value="InterPro"/>
</dbReference>
<comment type="caution">
    <text evidence="3">The sequence shown here is derived from an EMBL/GenBank/DDBJ whole genome shotgun (WGS) entry which is preliminary data.</text>
</comment>
<dbReference type="PANTHER" id="PTHR36124:SF1">
    <property type="entry name" value="ER-BOUND OXYGENASE MPAB_MPAB'_RUBBER OXYGENASE CATALYTIC DOMAIN-CONTAINING PROTEIN"/>
    <property type="match status" value="1"/>
</dbReference>
<evidence type="ECO:0000259" key="2">
    <source>
        <dbReference type="Pfam" id="PF09995"/>
    </source>
</evidence>
<dbReference type="InterPro" id="IPR018713">
    <property type="entry name" value="MPAB/Lcp_cat_dom"/>
</dbReference>
<feature type="transmembrane region" description="Helical" evidence="1">
    <location>
        <begin position="31"/>
        <end position="48"/>
    </location>
</feature>
<keyword evidence="1" id="KW-1133">Transmembrane helix</keyword>
<dbReference type="PANTHER" id="PTHR36124">
    <property type="match status" value="1"/>
</dbReference>
<organism evidence="3 4">
    <name type="scientific">Armillaria luteobubalina</name>
    <dbReference type="NCBI Taxonomy" id="153913"/>
    <lineage>
        <taxon>Eukaryota</taxon>
        <taxon>Fungi</taxon>
        <taxon>Dikarya</taxon>
        <taxon>Basidiomycota</taxon>
        <taxon>Agaricomycotina</taxon>
        <taxon>Agaricomycetes</taxon>
        <taxon>Agaricomycetidae</taxon>
        <taxon>Agaricales</taxon>
        <taxon>Marasmiineae</taxon>
        <taxon>Physalacriaceae</taxon>
        <taxon>Armillaria</taxon>
    </lineage>
</organism>
<evidence type="ECO:0000313" key="3">
    <source>
        <dbReference type="EMBL" id="KAK0505285.1"/>
    </source>
</evidence>
<evidence type="ECO:0000313" key="4">
    <source>
        <dbReference type="Proteomes" id="UP001175228"/>
    </source>
</evidence>
<dbReference type="EMBL" id="JAUEPU010000002">
    <property type="protein sequence ID" value="KAK0505285.1"/>
    <property type="molecule type" value="Genomic_DNA"/>
</dbReference>
<dbReference type="AlphaFoldDB" id="A0AA39QLR8"/>
<protein>
    <recommendedName>
        <fullName evidence="2">ER-bound oxygenase mpaB/mpaB'/Rubber oxygenase catalytic domain-containing protein</fullName>
    </recommendedName>
</protein>
<reference evidence="3" key="1">
    <citation type="submission" date="2023-06" db="EMBL/GenBank/DDBJ databases">
        <authorList>
            <consortium name="Lawrence Berkeley National Laboratory"/>
            <person name="Ahrendt S."/>
            <person name="Sahu N."/>
            <person name="Indic B."/>
            <person name="Wong-Bajracharya J."/>
            <person name="Merenyi Z."/>
            <person name="Ke H.-M."/>
            <person name="Monk M."/>
            <person name="Kocsube S."/>
            <person name="Drula E."/>
            <person name="Lipzen A."/>
            <person name="Balint B."/>
            <person name="Henrissat B."/>
            <person name="Andreopoulos B."/>
            <person name="Martin F.M."/>
            <person name="Harder C.B."/>
            <person name="Rigling D."/>
            <person name="Ford K.L."/>
            <person name="Foster G.D."/>
            <person name="Pangilinan J."/>
            <person name="Papanicolaou A."/>
            <person name="Barry K."/>
            <person name="LaButti K."/>
            <person name="Viragh M."/>
            <person name="Koriabine M."/>
            <person name="Yan M."/>
            <person name="Riley R."/>
            <person name="Champramary S."/>
            <person name="Plett K.L."/>
            <person name="Tsai I.J."/>
            <person name="Slot J."/>
            <person name="Sipos G."/>
            <person name="Plett J."/>
            <person name="Nagy L.G."/>
            <person name="Grigoriev I.V."/>
        </authorList>
    </citation>
    <scope>NUCLEOTIDE SEQUENCE</scope>
    <source>
        <strain evidence="3">HWK02</strain>
    </source>
</reference>
<dbReference type="Proteomes" id="UP001175228">
    <property type="component" value="Unassembled WGS sequence"/>
</dbReference>
<keyword evidence="4" id="KW-1185">Reference proteome</keyword>
<feature type="domain" description="ER-bound oxygenase mpaB/mpaB'/Rubber oxygenase catalytic" evidence="2">
    <location>
        <begin position="197"/>
        <end position="317"/>
    </location>
</feature>
<proteinExistence type="predicted"/>
<dbReference type="Pfam" id="PF09995">
    <property type="entry name" value="MPAB_Lcp_cat"/>
    <property type="match status" value="1"/>
</dbReference>
<dbReference type="InterPro" id="IPR046366">
    <property type="entry name" value="MPAB"/>
</dbReference>
<evidence type="ECO:0000256" key="1">
    <source>
        <dbReference type="SAM" id="Phobius"/>
    </source>
</evidence>
<name>A0AA39QLR8_9AGAR</name>
<accession>A0AA39QLR8</accession>